<accession>A0A177TNR4</accession>
<feature type="compositionally biased region" description="Low complexity" evidence="5">
    <location>
        <begin position="711"/>
        <end position="723"/>
    </location>
</feature>
<dbReference type="Gene3D" id="3.30.559.70">
    <property type="entry name" value="Choline/Carnitine o-acyltransferase, domain 2"/>
    <property type="match status" value="1"/>
</dbReference>
<comment type="caution">
    <text evidence="7">The sequence shown here is derived from an EMBL/GenBank/DDBJ whole genome shotgun (WGS) entry which is preliminary data.</text>
</comment>
<dbReference type="InterPro" id="IPR000542">
    <property type="entry name" value="Carn_acyl_trans"/>
</dbReference>
<dbReference type="AlphaFoldDB" id="A0A177TNR4"/>
<evidence type="ECO:0000256" key="3">
    <source>
        <dbReference type="ARBA" id="ARBA00023315"/>
    </source>
</evidence>
<name>A0A177TNR4_9BASI</name>
<dbReference type="Proteomes" id="UP000077521">
    <property type="component" value="Unassembled WGS sequence"/>
</dbReference>
<feature type="compositionally biased region" description="Low complexity" evidence="5">
    <location>
        <begin position="731"/>
        <end position="746"/>
    </location>
</feature>
<evidence type="ECO:0000256" key="4">
    <source>
        <dbReference type="RuleBase" id="RU003801"/>
    </source>
</evidence>
<gene>
    <name evidence="7" type="ORF">A4X13_0g3804</name>
</gene>
<dbReference type="PROSITE" id="PS00440">
    <property type="entry name" value="ACYLTRANSF_C_2"/>
    <property type="match status" value="1"/>
</dbReference>
<reference evidence="7" key="1">
    <citation type="submission" date="2016-04" db="EMBL/GenBank/DDBJ databases">
        <authorList>
            <person name="Nguyen H.D."/>
            <person name="Samba Siva P."/>
            <person name="Cullis J."/>
            <person name="Levesque C.A."/>
            <person name="Hambleton S."/>
        </authorList>
    </citation>
    <scope>NUCLEOTIDE SEQUENCE</scope>
    <source>
        <strain evidence="7">DAOMC 236416</strain>
    </source>
</reference>
<keyword evidence="3 4" id="KW-0012">Acyltransferase</keyword>
<dbReference type="SUPFAM" id="SSF52777">
    <property type="entry name" value="CoA-dependent acyltransferases"/>
    <property type="match status" value="2"/>
</dbReference>
<feature type="compositionally biased region" description="Low complexity" evidence="5">
    <location>
        <begin position="189"/>
        <end position="200"/>
    </location>
</feature>
<evidence type="ECO:0000259" key="6">
    <source>
        <dbReference type="Pfam" id="PF00755"/>
    </source>
</evidence>
<dbReference type="PANTHER" id="PTHR22589">
    <property type="entry name" value="CARNITINE O-ACYLTRANSFERASE"/>
    <property type="match status" value="1"/>
</dbReference>
<dbReference type="PANTHER" id="PTHR22589:SF107">
    <property type="entry name" value="CHOLINE_CARNITINE ACYLTRANSFERASE DOMAIN-CONTAINING PROTEIN"/>
    <property type="match status" value="1"/>
</dbReference>
<evidence type="ECO:0000256" key="2">
    <source>
        <dbReference type="ARBA" id="ARBA00022679"/>
    </source>
</evidence>
<feature type="domain" description="Choline/carnitine acyltransferase" evidence="6">
    <location>
        <begin position="69"/>
        <end position="698"/>
    </location>
</feature>
<evidence type="ECO:0000313" key="8">
    <source>
        <dbReference type="Proteomes" id="UP000077521"/>
    </source>
</evidence>
<organism evidence="7 8">
    <name type="scientific">Tilletia indica</name>
    <dbReference type="NCBI Taxonomy" id="43049"/>
    <lineage>
        <taxon>Eukaryota</taxon>
        <taxon>Fungi</taxon>
        <taxon>Dikarya</taxon>
        <taxon>Basidiomycota</taxon>
        <taxon>Ustilaginomycotina</taxon>
        <taxon>Exobasidiomycetes</taxon>
        <taxon>Tilletiales</taxon>
        <taxon>Tilletiaceae</taxon>
        <taxon>Tilletia</taxon>
    </lineage>
</organism>
<sequence length="746" mass="80711">MLLLASYPASTAAAAAATTAAFNPLRSSIQRSSRLFSTSTAAMFALTPYRGAPGTQPKTFSRQKELPRLPIAPLEQTFKRYLRSLEPILAQKEELGQLGIGATAASELAKREEYIRSFLSSPLASQLQQRLIDVDRTTPNNWLDDRFWLQKAYHEWRVPLLINSNWWLMFTNDPNSPEGLGEHKGHGSAELAPPKGAAALGGSHWDEAQWGLRRAAWMTHRLLEFYRRLQDEDIVPDASRAGPFCMHQYTQLYGITRIPSMPHDWNSSPSGKARHITVIVRDNYYDLEVLAQDGKTILGPAEIEKSLWDIVEDAKRGDGAGVGVLSADARDTWAQNREHLLSVSPVNRTTLNSIEDSLFAIALDSSILPVPSNHPVGNPASASPAYVDALARNCSGAGRGGHNRWFDKAMTLIFEPNGRAGLAGEHSPCDALIPSIVADYASGVPCPPLSESLPSAPFANGGAWKKLEWVLDSTTQKALVEAEERAGLICADSDIRELWFDEYGSEWIKKVGGHAPDAYLQMVLQLAHAKVHGYQVVTYETASTRLYKHGRTDVIRSFSKEAYEFVKAVRTGEKDNKKLFQLLTAATTSHNSQTKTSSMGGGIDRHLLGLRLVFAASPPPGADVPEVFKDDLFAESQGWKLSTSGLSAGDRLAGTGFGAGFPDGYGINYLAGGKLLKFGIESKHHDSSTSTTKFMTAVVESLREMKAICEGGRPPAAAPTEGGAASGSAGGAKASLAPASGEKASL</sequence>
<keyword evidence="8" id="KW-1185">Reference proteome</keyword>
<evidence type="ECO:0000256" key="1">
    <source>
        <dbReference type="ARBA" id="ARBA00005232"/>
    </source>
</evidence>
<proteinExistence type="inferred from homology"/>
<reference evidence="7" key="2">
    <citation type="journal article" date="2019" name="IMA Fungus">
        <title>Genome sequencing and comparison of five Tilletia species to identify candidate genes for the detection of regulated species infecting wheat.</title>
        <authorList>
            <person name="Nguyen H.D.T."/>
            <person name="Sultana T."/>
            <person name="Kesanakurti P."/>
            <person name="Hambleton S."/>
        </authorList>
    </citation>
    <scope>NUCLEOTIDE SEQUENCE</scope>
    <source>
        <strain evidence="7">DAOMC 236416</strain>
    </source>
</reference>
<dbReference type="Pfam" id="PF00755">
    <property type="entry name" value="Carn_acyltransf"/>
    <property type="match status" value="1"/>
</dbReference>
<dbReference type="OrthoDB" id="240216at2759"/>
<feature type="region of interest" description="Disordered" evidence="5">
    <location>
        <begin position="178"/>
        <end position="200"/>
    </location>
</feature>
<dbReference type="GO" id="GO:0016746">
    <property type="term" value="F:acyltransferase activity"/>
    <property type="evidence" value="ECO:0007669"/>
    <property type="project" value="UniProtKB-KW"/>
</dbReference>
<dbReference type="InterPro" id="IPR042231">
    <property type="entry name" value="Cho/carn_acyl_trans_2"/>
</dbReference>
<dbReference type="EMBL" id="LWDF02000227">
    <property type="protein sequence ID" value="KAE8251889.1"/>
    <property type="molecule type" value="Genomic_DNA"/>
</dbReference>
<dbReference type="Gene3D" id="3.30.559.10">
    <property type="entry name" value="Chloramphenicol acetyltransferase-like domain"/>
    <property type="match status" value="1"/>
</dbReference>
<protein>
    <recommendedName>
        <fullName evidence="6">Choline/carnitine acyltransferase domain-containing protein</fullName>
    </recommendedName>
</protein>
<keyword evidence="2 4" id="KW-0808">Transferase</keyword>
<feature type="region of interest" description="Disordered" evidence="5">
    <location>
        <begin position="711"/>
        <end position="746"/>
    </location>
</feature>
<evidence type="ECO:0000256" key="5">
    <source>
        <dbReference type="SAM" id="MobiDB-lite"/>
    </source>
</evidence>
<dbReference type="InterPro" id="IPR023213">
    <property type="entry name" value="CAT-like_dom_sf"/>
</dbReference>
<comment type="similarity">
    <text evidence="1 4">Belongs to the carnitine/choline acetyltransferase family.</text>
</comment>
<dbReference type="InterPro" id="IPR039551">
    <property type="entry name" value="Cho/carn_acyl_trans"/>
</dbReference>
<evidence type="ECO:0000313" key="7">
    <source>
        <dbReference type="EMBL" id="KAE8251889.1"/>
    </source>
</evidence>